<dbReference type="Proteomes" id="UP001434883">
    <property type="component" value="Unassembled WGS sequence"/>
</dbReference>
<protein>
    <submittedName>
        <fullName evidence="1">Uncharacterized protein</fullName>
    </submittedName>
</protein>
<reference evidence="1 2" key="1">
    <citation type="submission" date="2021-06" db="EMBL/GenBank/DDBJ databases">
        <authorList>
            <person name="Palmer J.M."/>
        </authorList>
    </citation>
    <scope>NUCLEOTIDE SEQUENCE [LARGE SCALE GENOMIC DNA]</scope>
    <source>
        <strain evidence="1 2">XC_2019</strain>
        <tissue evidence="1">Muscle</tissue>
    </source>
</reference>
<name>A0ABV0Q829_9TELE</name>
<accession>A0ABV0Q829</accession>
<evidence type="ECO:0000313" key="1">
    <source>
        <dbReference type="EMBL" id="MEQ2191723.1"/>
    </source>
</evidence>
<gene>
    <name evidence="1" type="ORF">XENOCAPTIV_001692</name>
</gene>
<evidence type="ECO:0000313" key="2">
    <source>
        <dbReference type="Proteomes" id="UP001434883"/>
    </source>
</evidence>
<dbReference type="PANTHER" id="PTHR15434">
    <property type="entry name" value="HEAT SHOCK FACTOR 2-BINDING PROTEIN"/>
    <property type="match status" value="1"/>
</dbReference>
<keyword evidence="2" id="KW-1185">Reference proteome</keyword>
<organism evidence="1 2">
    <name type="scientific">Xenoophorus captivus</name>
    <dbReference type="NCBI Taxonomy" id="1517983"/>
    <lineage>
        <taxon>Eukaryota</taxon>
        <taxon>Metazoa</taxon>
        <taxon>Chordata</taxon>
        <taxon>Craniata</taxon>
        <taxon>Vertebrata</taxon>
        <taxon>Euteleostomi</taxon>
        <taxon>Actinopterygii</taxon>
        <taxon>Neopterygii</taxon>
        <taxon>Teleostei</taxon>
        <taxon>Neoteleostei</taxon>
        <taxon>Acanthomorphata</taxon>
        <taxon>Ovalentaria</taxon>
        <taxon>Atherinomorphae</taxon>
        <taxon>Cyprinodontiformes</taxon>
        <taxon>Goodeidae</taxon>
        <taxon>Xenoophorus</taxon>
    </lineage>
</organism>
<proteinExistence type="predicted"/>
<comment type="caution">
    <text evidence="1">The sequence shown here is derived from an EMBL/GenBank/DDBJ whole genome shotgun (WGS) entry which is preliminary data.</text>
</comment>
<dbReference type="InterPro" id="IPR039584">
    <property type="entry name" value="HSF2BP"/>
</dbReference>
<dbReference type="EMBL" id="JAHRIN010001161">
    <property type="protein sequence ID" value="MEQ2191723.1"/>
    <property type="molecule type" value="Genomic_DNA"/>
</dbReference>
<sequence length="105" mass="11581">MGSASCGLLWSCSSREETVTTWLADTLESFVKSLEDEIKTQPEDHKSHEYQFVLALVGTITNIAAVTCGRDFLSSSGNILLDLLMKLLQQMKPSVCPKLKVYVAL</sequence>
<dbReference type="PANTHER" id="PTHR15434:SF2">
    <property type="entry name" value="HEAT SHOCK FACTOR 2-BINDING PROTEIN"/>
    <property type="match status" value="1"/>
</dbReference>